<evidence type="ECO:0000313" key="3">
    <source>
        <dbReference type="Proteomes" id="UP000326062"/>
    </source>
</evidence>
<proteinExistence type="predicted"/>
<sequence>MAKRHNLRQDLLAQLEAANSLTPSGELAARGRVTSVMLGLLVDTALASSGILTVDVASVNSALSGNLPVNNPLGQAVDPQALMATSDLPQSLDTSLFFGTTAAGFQQGPLDMDDVSSLSAGLLASLSSLAVKNSSQEPQDLTPSNKLTVDTDALTPSSTPYENSVSELLPPTKTEWNVRPDSDFFAQEEETQFGFANPAGDHGSQKETDLIIVTGSSFLV</sequence>
<feature type="region of interest" description="Disordered" evidence="1">
    <location>
        <begin position="155"/>
        <end position="177"/>
    </location>
</feature>
<keyword evidence="3" id="KW-1185">Reference proteome</keyword>
<comment type="caution">
    <text evidence="2">The sequence shown here is derived from an EMBL/GenBank/DDBJ whole genome shotgun (WGS) entry which is preliminary data.</text>
</comment>
<accession>A0A5J5N237</accession>
<name>A0A5J5N237_MUNRE</name>
<evidence type="ECO:0000313" key="2">
    <source>
        <dbReference type="EMBL" id="KAB0386003.1"/>
    </source>
</evidence>
<dbReference type="Proteomes" id="UP000326062">
    <property type="component" value="Chromosome 1"/>
</dbReference>
<feature type="compositionally biased region" description="Polar residues" evidence="1">
    <location>
        <begin position="155"/>
        <end position="166"/>
    </location>
</feature>
<organism evidence="2 3">
    <name type="scientific">Muntiacus reevesi</name>
    <name type="common">Reeves' muntjac</name>
    <name type="synonym">Cervus reevesi</name>
    <dbReference type="NCBI Taxonomy" id="9886"/>
    <lineage>
        <taxon>Eukaryota</taxon>
        <taxon>Metazoa</taxon>
        <taxon>Chordata</taxon>
        <taxon>Craniata</taxon>
        <taxon>Vertebrata</taxon>
        <taxon>Euteleostomi</taxon>
        <taxon>Mammalia</taxon>
        <taxon>Eutheria</taxon>
        <taxon>Laurasiatheria</taxon>
        <taxon>Artiodactyla</taxon>
        <taxon>Ruminantia</taxon>
        <taxon>Pecora</taxon>
        <taxon>Cervidae</taxon>
        <taxon>Muntiacinae</taxon>
        <taxon>Muntiacus</taxon>
    </lineage>
</organism>
<gene>
    <name evidence="2" type="ORF">FD755_000959</name>
</gene>
<dbReference type="EMBL" id="VCEB01000001">
    <property type="protein sequence ID" value="KAB0386003.1"/>
    <property type="molecule type" value="Genomic_DNA"/>
</dbReference>
<evidence type="ECO:0000256" key="1">
    <source>
        <dbReference type="SAM" id="MobiDB-lite"/>
    </source>
</evidence>
<dbReference type="AlphaFoldDB" id="A0A5J5N237"/>
<reference evidence="2 3" key="1">
    <citation type="submission" date="2019-06" db="EMBL/GenBank/DDBJ databases">
        <title>Discovery of a novel chromosome fission-fusion reversal in muntjac.</title>
        <authorList>
            <person name="Mudd A.B."/>
            <person name="Bredeson J.V."/>
            <person name="Baum R."/>
            <person name="Hockemeyer D."/>
            <person name="Rokhsar D.S."/>
        </authorList>
    </citation>
    <scope>NUCLEOTIDE SEQUENCE [LARGE SCALE GENOMIC DNA]</scope>
    <source>
        <strain evidence="2">UCam_UCB_Mr</strain>
        <tissue evidence="2">Fibroblast cell line</tissue>
    </source>
</reference>
<protein>
    <submittedName>
        <fullName evidence="2">Uncharacterized protein</fullName>
    </submittedName>
</protein>